<dbReference type="RefSeq" id="WP_307493531.1">
    <property type="nucleotide sequence ID" value="NZ_JAUSVB010000004.1"/>
</dbReference>
<evidence type="ECO:0000313" key="1">
    <source>
        <dbReference type="EMBL" id="MDQ0374707.1"/>
    </source>
</evidence>
<gene>
    <name evidence="1" type="ORF">J2X26_003034</name>
</gene>
<accession>A0ABU0EIP1</accession>
<keyword evidence="2" id="KW-1185">Reference proteome</keyword>
<organism evidence="1 2">
    <name type="scientific">Cellulomonas humilata</name>
    <dbReference type="NCBI Taxonomy" id="144055"/>
    <lineage>
        <taxon>Bacteria</taxon>
        <taxon>Bacillati</taxon>
        <taxon>Actinomycetota</taxon>
        <taxon>Actinomycetes</taxon>
        <taxon>Micrococcales</taxon>
        <taxon>Cellulomonadaceae</taxon>
        <taxon>Cellulomonas</taxon>
    </lineage>
</organism>
<reference evidence="1 2" key="1">
    <citation type="submission" date="2023-07" db="EMBL/GenBank/DDBJ databases">
        <title>Sorghum-associated microbial communities from plants grown in Nebraska, USA.</title>
        <authorList>
            <person name="Schachtman D."/>
        </authorList>
    </citation>
    <scope>NUCLEOTIDE SEQUENCE [LARGE SCALE GENOMIC DNA]</scope>
    <source>
        <strain evidence="1 2">BE332</strain>
    </source>
</reference>
<name>A0ABU0EIP1_9CELL</name>
<dbReference type="Proteomes" id="UP001239626">
    <property type="component" value="Unassembled WGS sequence"/>
</dbReference>
<dbReference type="EMBL" id="JAUSVB010000004">
    <property type="protein sequence ID" value="MDQ0374707.1"/>
    <property type="molecule type" value="Genomic_DNA"/>
</dbReference>
<evidence type="ECO:0008006" key="3">
    <source>
        <dbReference type="Google" id="ProtNLM"/>
    </source>
</evidence>
<dbReference type="InterPro" id="IPR046037">
    <property type="entry name" value="DUF5995"/>
</dbReference>
<comment type="caution">
    <text evidence="1">The sequence shown here is derived from an EMBL/GenBank/DDBJ whole genome shotgun (WGS) entry which is preliminary data.</text>
</comment>
<dbReference type="Pfam" id="PF19458">
    <property type="entry name" value="DUF5995"/>
    <property type="match status" value="2"/>
</dbReference>
<evidence type="ECO:0000313" key="2">
    <source>
        <dbReference type="Proteomes" id="UP001239626"/>
    </source>
</evidence>
<proteinExistence type="predicted"/>
<protein>
    <recommendedName>
        <fullName evidence="3">Phytoene synthase</fullName>
    </recommendedName>
</protein>
<sequence length="278" mass="31016">MTGADEVALVAAELDRRRVEFELHHDPRAAFAYIYVALTRSLEVQLRQAETGFDDPEWVADLATALAHEYFTAMDAVDQALGAARATPRGLPSARAFPGEVPQPWRDVQAAFGRRSYVLEDVLFSMTAHISYDLPIALQRMAPVATHIADFHRMNDVLGTAVEGVQDGLAERYSRALAVLDKVFARQDELFSNYGIRVARGLAWFNADRLLDASGSADALDSIRRSAGAFIREVRSPDDWRLRLVLRIARFLVPERRRWPDEPGFGPPAEQTRVARAG</sequence>